<evidence type="ECO:0000256" key="24">
    <source>
        <dbReference type="ARBA" id="ARBA00082036"/>
    </source>
</evidence>
<reference evidence="27" key="2">
    <citation type="submission" date="2025-08" db="UniProtKB">
        <authorList>
            <consortium name="Ensembl"/>
        </authorList>
    </citation>
    <scope>IDENTIFICATION</scope>
</reference>
<keyword evidence="9" id="KW-1003">Cell membrane</keyword>
<evidence type="ECO:0000256" key="20">
    <source>
        <dbReference type="ARBA" id="ARBA00051892"/>
    </source>
</evidence>
<evidence type="ECO:0000256" key="22">
    <source>
        <dbReference type="ARBA" id="ARBA00074640"/>
    </source>
</evidence>
<dbReference type="GeneTree" id="ENSGT00940000157360"/>
<dbReference type="GO" id="GO:0005886">
    <property type="term" value="C:plasma membrane"/>
    <property type="evidence" value="ECO:0007669"/>
    <property type="project" value="UniProtKB-SubCell"/>
</dbReference>
<dbReference type="SUPFAM" id="SSF49562">
    <property type="entry name" value="C2 domain (Calcium/lipid-binding domain, CaLB)"/>
    <property type="match status" value="1"/>
</dbReference>
<evidence type="ECO:0000256" key="9">
    <source>
        <dbReference type="ARBA" id="ARBA00022475"/>
    </source>
</evidence>
<evidence type="ECO:0000256" key="10">
    <source>
        <dbReference type="ARBA" id="ARBA00022490"/>
    </source>
</evidence>
<evidence type="ECO:0000313" key="28">
    <source>
        <dbReference type="Proteomes" id="UP000314980"/>
    </source>
</evidence>
<dbReference type="GO" id="GO:0005634">
    <property type="term" value="C:nucleus"/>
    <property type="evidence" value="ECO:0007669"/>
    <property type="project" value="UniProtKB-SubCell"/>
</dbReference>
<accession>A0A4W6CSF3</accession>
<evidence type="ECO:0000256" key="23">
    <source>
        <dbReference type="ARBA" id="ARBA00080875"/>
    </source>
</evidence>
<evidence type="ECO:0000256" key="14">
    <source>
        <dbReference type="ARBA" id="ARBA00023018"/>
    </source>
</evidence>
<evidence type="ECO:0000256" key="12">
    <source>
        <dbReference type="ARBA" id="ARBA00022753"/>
    </source>
</evidence>
<keyword evidence="17" id="KW-0539">Nucleus</keyword>
<evidence type="ECO:0000256" key="19">
    <source>
        <dbReference type="ARBA" id="ARBA00051770"/>
    </source>
</evidence>
<dbReference type="UniPathway" id="UPA00944"/>
<evidence type="ECO:0000256" key="1">
    <source>
        <dbReference type="ARBA" id="ARBA00004123"/>
    </source>
</evidence>
<dbReference type="GO" id="GO:0044281">
    <property type="term" value="P:small molecule metabolic process"/>
    <property type="evidence" value="ECO:0007669"/>
    <property type="project" value="UniProtKB-ARBA"/>
</dbReference>
<keyword evidence="14" id="KW-0770">Synapse</keyword>
<evidence type="ECO:0000256" key="7">
    <source>
        <dbReference type="ARBA" id="ARBA00006306"/>
    </source>
</evidence>
<sequence>MGLALSGSSQDPDEPVLEFSVACSELVTPSLDRKPTSFVAVSCTTPPQAFWTKHAQTEIIEGTSNPIFLSSIAFFQDSLITQQTQVKLSVYDVKDRSQGTMYMLGSSMFSVKELLQDKHHRLHLTLRSAENERVGNLTVIAWQIEEKREQRAPVARLQRGDTVNGRMVLPVDESLTESMGIKSKSSSLCKDPLLKAVFGGVMSRTYRFPTTDGNHLRILEQMAESVLSLHIPRQFVKLLLEEDAVRVCELEELGELSPCWENLRRQIITQYQTIILTYQETISDLHEYKGPSFKSSTLKAERKLEFIPTNLHIQRMRVQGESDRTYDVVTIGAPAAHHQGFKGCGLRKLLHKLEEARKHSAGPGSKGKAYQPQDVVKAKELIGQINTLKTQVCYYTERLSRAAKERSANALERTLAILTEKTRQLVTVCDSKLLSSAILALAAACPEFTQQGTPSPSSSSLSPSSRGKSKRASLQADLHGEEWEKVWLNVDKSLECVIQRVDRLLQRDKLQSDSSSEDVFLLPSSHSLLSSQLSQTAQNHQLLLSSSSHQTPACLSHPLCEWSEALYPLLTTLTDCVSLMSDKAKKAMVFLLMQDSAPTIAMSLTLQYRRDVVFCQTLTALICGFILKLRNSLCDSGFLRQLHTIGLLVQYEGLLSTYGEELAMLEDMSVGVMDLRNVTFKVTQATSGFAPDMLPVITGNRNGFNVRVPMPGAMFDTLPREIQNGMLLRVQPVLFNVGINEQQTLAEKFGDTSLQEVINLESMARLSSYYDQFKEVLPEDCLPRTHSTTSLSELLKLLSQNVNAKKNKNVEILWQAAEACRRLNGVRFTSCKSAKDRTAMSLTLEQCQILQQEHALAPQVFYQALDCMRSEGCRRENTMKNVGCRKYAFNSLQLKAFPKQYRPPEGTYGKVET</sequence>
<comment type="subcellular location">
    <subcellularLocation>
        <location evidence="3">Cell membrane</location>
    </subcellularLocation>
    <subcellularLocation>
        <location evidence="4">Cytoplasm</location>
    </subcellularLocation>
    <subcellularLocation>
        <location evidence="2">Early endosome membrane</location>
    </subcellularLocation>
    <subcellularLocation>
        <location evidence="1">Nucleus</location>
    </subcellularLocation>
    <subcellularLocation>
        <location evidence="18">Postsynaptic density</location>
    </subcellularLocation>
    <subcellularLocation>
        <location evidence="5">Recycling endosome membrane</location>
    </subcellularLocation>
</comment>
<keyword evidence="15" id="KW-0443">Lipid metabolism</keyword>
<feature type="compositionally biased region" description="Low complexity" evidence="25">
    <location>
        <begin position="454"/>
        <end position="465"/>
    </location>
</feature>
<evidence type="ECO:0000256" key="8">
    <source>
        <dbReference type="ARBA" id="ARBA00013037"/>
    </source>
</evidence>
<evidence type="ECO:0000256" key="6">
    <source>
        <dbReference type="ARBA" id="ARBA00004847"/>
    </source>
</evidence>
<name>A0A4W6CSF3_LATCA</name>
<dbReference type="Ensembl" id="ENSLCAT00010015608.1">
    <property type="protein sequence ID" value="ENSLCAP00010015288.1"/>
    <property type="gene ID" value="ENSLCAG00010007182.1"/>
</dbReference>
<dbReference type="Proteomes" id="UP000314980">
    <property type="component" value="Unassembled WGS sequence"/>
</dbReference>
<proteinExistence type="inferred from homology"/>
<keyword evidence="11" id="KW-0597">Phosphoprotein</keyword>
<dbReference type="GO" id="GO:0031901">
    <property type="term" value="C:early endosome membrane"/>
    <property type="evidence" value="ECO:0007669"/>
    <property type="project" value="UniProtKB-SubCell"/>
</dbReference>
<evidence type="ECO:0000256" key="16">
    <source>
        <dbReference type="ARBA" id="ARBA00023136"/>
    </source>
</evidence>
<dbReference type="PROSITE" id="PS50004">
    <property type="entry name" value="C2"/>
    <property type="match status" value="1"/>
</dbReference>
<feature type="domain" description="C2" evidence="26">
    <location>
        <begin position="1"/>
        <end position="124"/>
    </location>
</feature>
<evidence type="ECO:0000256" key="18">
    <source>
        <dbReference type="ARBA" id="ARBA00034105"/>
    </source>
</evidence>
<dbReference type="GO" id="GO:0055038">
    <property type="term" value="C:recycling endosome membrane"/>
    <property type="evidence" value="ECO:0007669"/>
    <property type="project" value="UniProtKB-SubCell"/>
</dbReference>
<comment type="catalytic activity">
    <reaction evidence="20">
        <text>1D-myo-inositol 1,3,4-trisphosphate + H2O = 1D-myo-inositol 1,3-bisphosphate + phosphate</text>
        <dbReference type="Rhea" id="RHEA:43392"/>
        <dbReference type="ChEBI" id="CHEBI:15377"/>
        <dbReference type="ChEBI" id="CHEBI:43474"/>
        <dbReference type="ChEBI" id="CHEBI:58414"/>
        <dbReference type="ChEBI" id="CHEBI:83242"/>
    </reaction>
    <physiologicalReaction direction="left-to-right" evidence="20">
        <dbReference type="Rhea" id="RHEA:43393"/>
    </physiologicalReaction>
</comment>
<evidence type="ECO:0000256" key="2">
    <source>
        <dbReference type="ARBA" id="ARBA00004146"/>
    </source>
</evidence>
<feature type="region of interest" description="Disordered" evidence="25">
    <location>
        <begin position="449"/>
        <end position="473"/>
    </location>
</feature>
<evidence type="ECO:0000256" key="17">
    <source>
        <dbReference type="ARBA" id="ARBA00023242"/>
    </source>
</evidence>
<dbReference type="InterPro" id="IPR039034">
    <property type="entry name" value="INPP4"/>
</dbReference>
<keyword evidence="12" id="KW-0967">Endosome</keyword>
<comment type="catalytic activity">
    <reaction evidence="19">
        <text>1D-myo-inositol 3,4-bisphosphate + H2O = 1D-myo-inositol 3-phosphate + phosphate</text>
        <dbReference type="Rhea" id="RHEA:43388"/>
        <dbReference type="ChEBI" id="CHEBI:15377"/>
        <dbReference type="ChEBI" id="CHEBI:43474"/>
        <dbReference type="ChEBI" id="CHEBI:58401"/>
        <dbReference type="ChEBI" id="CHEBI:83241"/>
    </reaction>
    <physiologicalReaction direction="left-to-right" evidence="19">
        <dbReference type="Rhea" id="RHEA:43389"/>
    </physiologicalReaction>
</comment>
<evidence type="ECO:0000256" key="11">
    <source>
        <dbReference type="ARBA" id="ARBA00022553"/>
    </source>
</evidence>
<protein>
    <recommendedName>
        <fullName evidence="22">Inositol polyphosphate-4-phosphatase type I A</fullName>
        <ecNumber evidence="8">3.1.3.66</ecNumber>
    </recommendedName>
    <alternativeName>
        <fullName evidence="24">Inositol polyphosphate 4-phosphatase type I</fullName>
    </alternativeName>
    <alternativeName>
        <fullName evidence="23">Type I inositol 3,4-bisphosphate 4-phosphatase</fullName>
    </alternativeName>
</protein>
<dbReference type="AlphaFoldDB" id="A0A4W6CSF3"/>
<evidence type="ECO:0000256" key="21">
    <source>
        <dbReference type="ARBA" id="ARBA00065112"/>
    </source>
</evidence>
<dbReference type="CDD" id="cd04048">
    <property type="entry name" value="C2A_Copine"/>
    <property type="match status" value="1"/>
</dbReference>
<dbReference type="InterPro" id="IPR035892">
    <property type="entry name" value="C2_domain_sf"/>
</dbReference>
<evidence type="ECO:0000256" key="15">
    <source>
        <dbReference type="ARBA" id="ARBA00023098"/>
    </source>
</evidence>
<evidence type="ECO:0000313" key="27">
    <source>
        <dbReference type="Ensembl" id="ENSLCAP00010015288.1"/>
    </source>
</evidence>
<dbReference type="InterPro" id="IPR000008">
    <property type="entry name" value="C2_dom"/>
</dbReference>
<keyword evidence="10" id="KW-0963">Cytoplasm</keyword>
<dbReference type="PANTHER" id="PTHR12187:SF12">
    <property type="entry name" value="PHOSPHATIDYLINOSITOL-3,4-BISPHOSPHATE 4-PHOSPHATASE"/>
    <property type="match status" value="1"/>
</dbReference>
<evidence type="ECO:0000259" key="26">
    <source>
        <dbReference type="PROSITE" id="PS50004"/>
    </source>
</evidence>
<keyword evidence="13" id="KW-0378">Hydrolase</keyword>
<comment type="subunit">
    <text evidence="21">Interacts with INPP5F.</text>
</comment>
<evidence type="ECO:0000256" key="5">
    <source>
        <dbReference type="ARBA" id="ARBA00004565"/>
    </source>
</evidence>
<comment type="pathway">
    <text evidence="6">Signal transduction; phosphatidylinositol signaling pathway.</text>
</comment>
<dbReference type="GO" id="GO:0016316">
    <property type="term" value="F:phosphatidylinositol-3,4-bisphosphate 4-phosphatase activity"/>
    <property type="evidence" value="ECO:0007669"/>
    <property type="project" value="UniProtKB-EC"/>
</dbReference>
<keyword evidence="16" id="KW-0472">Membrane</keyword>
<comment type="similarity">
    <text evidence="7">Belongs to the inositol 3,4-bisphosphate 4-phosphatase family.</text>
</comment>
<dbReference type="EC" id="3.1.3.66" evidence="8"/>
<evidence type="ECO:0000256" key="13">
    <source>
        <dbReference type="ARBA" id="ARBA00022801"/>
    </source>
</evidence>
<reference evidence="28" key="1">
    <citation type="submission" date="2015-09" db="EMBL/GenBank/DDBJ databases">
        <authorList>
            <person name="Sai Rama Sridatta P."/>
        </authorList>
    </citation>
    <scope>NUCLEOTIDE SEQUENCE [LARGE SCALE GENOMIC DNA]</scope>
</reference>
<evidence type="ECO:0000256" key="25">
    <source>
        <dbReference type="SAM" id="MobiDB-lite"/>
    </source>
</evidence>
<dbReference type="GO" id="GO:0014069">
    <property type="term" value="C:postsynaptic density"/>
    <property type="evidence" value="ECO:0007669"/>
    <property type="project" value="UniProtKB-SubCell"/>
</dbReference>
<dbReference type="Gene3D" id="2.60.40.150">
    <property type="entry name" value="C2 domain"/>
    <property type="match status" value="1"/>
</dbReference>
<keyword evidence="28" id="KW-1185">Reference proteome</keyword>
<evidence type="ECO:0000256" key="3">
    <source>
        <dbReference type="ARBA" id="ARBA00004236"/>
    </source>
</evidence>
<evidence type="ECO:0000256" key="4">
    <source>
        <dbReference type="ARBA" id="ARBA00004496"/>
    </source>
</evidence>
<dbReference type="FunFam" id="2.60.40.150:FF:000038">
    <property type="entry name" value="Type I inositol 3,4-bisphosphate 4-phosphatase"/>
    <property type="match status" value="1"/>
</dbReference>
<dbReference type="PANTHER" id="PTHR12187">
    <property type="entry name" value="AGAP000124-PA"/>
    <property type="match status" value="1"/>
</dbReference>
<gene>
    <name evidence="27" type="primary">INPP4A</name>
</gene>
<organism evidence="27 28">
    <name type="scientific">Lates calcarifer</name>
    <name type="common">Barramundi</name>
    <name type="synonym">Holocentrus calcarifer</name>
    <dbReference type="NCBI Taxonomy" id="8187"/>
    <lineage>
        <taxon>Eukaryota</taxon>
        <taxon>Metazoa</taxon>
        <taxon>Chordata</taxon>
        <taxon>Craniata</taxon>
        <taxon>Vertebrata</taxon>
        <taxon>Euteleostomi</taxon>
        <taxon>Actinopterygii</taxon>
        <taxon>Neopterygii</taxon>
        <taxon>Teleostei</taxon>
        <taxon>Neoteleostei</taxon>
        <taxon>Acanthomorphata</taxon>
        <taxon>Carangaria</taxon>
        <taxon>Carangaria incertae sedis</taxon>
        <taxon>Centropomidae</taxon>
        <taxon>Lates</taxon>
    </lineage>
</organism>
<reference evidence="27" key="3">
    <citation type="submission" date="2025-09" db="UniProtKB">
        <authorList>
            <consortium name="Ensembl"/>
        </authorList>
    </citation>
    <scope>IDENTIFICATION</scope>
</reference>